<dbReference type="InterPro" id="IPR010775">
    <property type="entry name" value="DUF1365"/>
</dbReference>
<dbReference type="PANTHER" id="PTHR33973:SF4">
    <property type="entry name" value="OS07G0153300 PROTEIN"/>
    <property type="match status" value="1"/>
</dbReference>
<dbReference type="PANTHER" id="PTHR33973">
    <property type="entry name" value="OS07G0153300 PROTEIN"/>
    <property type="match status" value="1"/>
</dbReference>
<accession>A0A2W5KUC5</accession>
<reference evidence="1 2" key="1">
    <citation type="submission" date="2017-08" db="EMBL/GenBank/DDBJ databases">
        <title>Infants hospitalized years apart are colonized by the same room-sourced microbial strains.</title>
        <authorList>
            <person name="Brooks B."/>
            <person name="Olm M.R."/>
            <person name="Firek B.A."/>
            <person name="Baker R."/>
            <person name="Thomas B.C."/>
            <person name="Morowitz M.J."/>
            <person name="Banfield J.F."/>
        </authorList>
    </citation>
    <scope>NUCLEOTIDE SEQUENCE [LARGE SCALE GENOMIC DNA]</scope>
    <source>
        <strain evidence="1">S2_005_003_R2_42</strain>
    </source>
</reference>
<name>A0A2W5KUC5_9GAMM</name>
<evidence type="ECO:0000313" key="1">
    <source>
        <dbReference type="EMBL" id="PZQ18425.1"/>
    </source>
</evidence>
<proteinExistence type="predicted"/>
<comment type="caution">
    <text evidence="1">The sequence shown here is derived from an EMBL/GenBank/DDBJ whole genome shotgun (WGS) entry which is preliminary data.</text>
</comment>
<dbReference type="EMBL" id="QFPO01000003">
    <property type="protein sequence ID" value="PZQ18425.1"/>
    <property type="molecule type" value="Genomic_DNA"/>
</dbReference>
<organism evidence="1 2">
    <name type="scientific">Rhodanobacter denitrificans</name>
    <dbReference type="NCBI Taxonomy" id="666685"/>
    <lineage>
        <taxon>Bacteria</taxon>
        <taxon>Pseudomonadati</taxon>
        <taxon>Pseudomonadota</taxon>
        <taxon>Gammaproteobacteria</taxon>
        <taxon>Lysobacterales</taxon>
        <taxon>Rhodanobacteraceae</taxon>
        <taxon>Rhodanobacter</taxon>
    </lineage>
</organism>
<evidence type="ECO:0000313" key="2">
    <source>
        <dbReference type="Proteomes" id="UP000249046"/>
    </source>
</evidence>
<dbReference type="Pfam" id="PF07103">
    <property type="entry name" value="DUF1365"/>
    <property type="match status" value="1"/>
</dbReference>
<sequence length="260" mass="29718">MNAPLNSAVYEGWVRHRRHAPRPHAFRYRLAQLCLDLDELDRVFAGRWLWSARGRAPAEFRRSDYLAPPERPLAEVARERVAAATGTRPDGPVRLLAHLRTFGYVFNPVSFYYCYAADGTTLQAVLAEITNTPWRERHAYVLPVDAATRRGRALEWAFDKTFHVSPFLPLDLRYRWRLTPPGEDLHVQMDVLDGAERAFDATLALTRRPLDGAALARVLWRHPAMTARVIGAIHWQALRLWLKRIPVHDHPTRSAGASPP</sequence>
<dbReference type="Proteomes" id="UP000249046">
    <property type="component" value="Unassembled WGS sequence"/>
</dbReference>
<gene>
    <name evidence="1" type="ORF">DI564_03730</name>
</gene>
<dbReference type="AlphaFoldDB" id="A0A2W5KUC5"/>
<protein>
    <submittedName>
        <fullName evidence="1">DUF1365 domain-containing protein</fullName>
    </submittedName>
</protein>